<dbReference type="PANTHER" id="PTHR48107:SF7">
    <property type="entry name" value="RE15974P"/>
    <property type="match status" value="1"/>
</dbReference>
<dbReference type="SMART" id="SM00822">
    <property type="entry name" value="PKS_KR"/>
    <property type="match status" value="1"/>
</dbReference>
<dbReference type="EMBL" id="LVCJ01000006">
    <property type="protein sequence ID" value="OAL39282.1"/>
    <property type="molecule type" value="Genomic_DNA"/>
</dbReference>
<dbReference type="PRINTS" id="PR00081">
    <property type="entry name" value="GDHRDH"/>
</dbReference>
<name>A0A178DCB4_9EURO</name>
<dbReference type="GeneID" id="34585024"/>
<dbReference type="AlphaFoldDB" id="A0A178DCB4"/>
<reference evidence="7 8" key="1">
    <citation type="submission" date="2016-03" db="EMBL/GenBank/DDBJ databases">
        <title>The draft genome sequence of Fonsecaea nubica causative agent of cutaneous subcutaneous infection in human host.</title>
        <authorList>
            <person name="Costa F."/>
            <person name="Sybren D.H."/>
            <person name="Raittz R.T."/>
            <person name="Weiss V.A."/>
            <person name="Leao A.C."/>
            <person name="Gomes R."/>
            <person name="De Souza E.M."/>
            <person name="Pedrosa F.O."/>
            <person name="Steffens M.B."/>
            <person name="Bombassaro A."/>
            <person name="Tadra-Sfeir M.Z."/>
            <person name="Moreno L.F."/>
            <person name="Najafzadeh M.J."/>
            <person name="Felipe M.S."/>
            <person name="Teixeira M."/>
            <person name="Sun J."/>
            <person name="Xi L."/>
            <person name="Castro M.A."/>
            <person name="Vicente V.A."/>
        </authorList>
    </citation>
    <scope>NUCLEOTIDE SEQUENCE [LARGE SCALE GENOMIC DNA]</scope>
    <source>
        <strain evidence="7 8">CBS 269.64</strain>
    </source>
</reference>
<dbReference type="Gene3D" id="3.10.450.50">
    <property type="match status" value="1"/>
</dbReference>
<proteinExistence type="inferred from homology"/>
<keyword evidence="8" id="KW-1185">Reference proteome</keyword>
<dbReference type="InterPro" id="IPR049884">
    <property type="entry name" value="Scytalone_dh"/>
</dbReference>
<sequence length="374" mass="41056">MTFTVREPVPTSRLDGKVAIVTGSGRGIGRGIAIELGKRGANVVVNYSRSSKHANDVVGEIATNGSQAIAVQADISRPEEIAQLFEKAQAHFGHIDIVVSNSGREHFGSIDQITPEAFDQVFALNTRGQFFVAQNAYKFLREGGRLMMMSSISAHVGMKEHALYSGSKVAVEAFGRCLTKEFGHKKVTVNVIAPGGVDTDMAAEAGWKYIPGANPSWTPEDISKWVAARNPLERTGKPQDIARVVAFLASEDGGWINVNNAKFTDLPAEKYIAMMSDPLFLGDELVASQHLIGATKWEKVSDAEIVSHHQSRAAHQRFEDVRRRDVAVKGHGHGTVTTFYRKIDGRWKWAGIKTKVIWNEFDFEHVFRGAAGKE</sequence>
<dbReference type="Proteomes" id="UP000185904">
    <property type="component" value="Unassembled WGS sequence"/>
</dbReference>
<protein>
    <recommendedName>
        <fullName evidence="6">Ketoreductase domain-containing protein</fullName>
    </recommendedName>
</protein>
<evidence type="ECO:0000256" key="4">
    <source>
        <dbReference type="ARBA" id="ARBA00023002"/>
    </source>
</evidence>
<keyword evidence="3" id="KW-0521">NADP</keyword>
<dbReference type="InterPro" id="IPR032710">
    <property type="entry name" value="NTF2-like_dom_sf"/>
</dbReference>
<dbReference type="SUPFAM" id="SSF51735">
    <property type="entry name" value="NAD(P)-binding Rossmann-fold domains"/>
    <property type="match status" value="1"/>
</dbReference>
<dbReference type="InterPro" id="IPR002347">
    <property type="entry name" value="SDR_fam"/>
</dbReference>
<evidence type="ECO:0000256" key="3">
    <source>
        <dbReference type="ARBA" id="ARBA00022857"/>
    </source>
</evidence>
<keyword evidence="4" id="KW-0560">Oxidoreductase</keyword>
<dbReference type="PRINTS" id="PR00080">
    <property type="entry name" value="SDRFAMILY"/>
</dbReference>
<accession>A0A178DCB4</accession>
<dbReference type="Gene3D" id="3.40.50.720">
    <property type="entry name" value="NAD(P)-binding Rossmann-like Domain"/>
    <property type="match status" value="1"/>
</dbReference>
<evidence type="ECO:0000259" key="6">
    <source>
        <dbReference type="SMART" id="SM00822"/>
    </source>
</evidence>
<dbReference type="FunFam" id="3.40.50.720:FF:000084">
    <property type="entry name" value="Short-chain dehydrogenase reductase"/>
    <property type="match status" value="1"/>
</dbReference>
<dbReference type="InterPro" id="IPR036291">
    <property type="entry name" value="NAD(P)-bd_dom_sf"/>
</dbReference>
<dbReference type="OrthoDB" id="47007at2759"/>
<feature type="domain" description="Ketoreductase" evidence="6">
    <location>
        <begin position="17"/>
        <end position="200"/>
    </location>
</feature>
<gene>
    <name evidence="7" type="ORF">AYO20_01600</name>
</gene>
<organism evidence="7 8">
    <name type="scientific">Fonsecaea nubica</name>
    <dbReference type="NCBI Taxonomy" id="856822"/>
    <lineage>
        <taxon>Eukaryota</taxon>
        <taxon>Fungi</taxon>
        <taxon>Dikarya</taxon>
        <taxon>Ascomycota</taxon>
        <taxon>Pezizomycotina</taxon>
        <taxon>Eurotiomycetes</taxon>
        <taxon>Chaetothyriomycetidae</taxon>
        <taxon>Chaetothyriales</taxon>
        <taxon>Herpotrichiellaceae</taxon>
        <taxon>Fonsecaea</taxon>
    </lineage>
</organism>
<dbReference type="PANTHER" id="PTHR48107">
    <property type="entry name" value="NADPH-DEPENDENT ALDEHYDE REDUCTASE-LIKE PROTEIN, CHLOROPLASTIC-RELATED"/>
    <property type="match status" value="1"/>
</dbReference>
<keyword evidence="5" id="KW-0456">Lyase</keyword>
<dbReference type="Pfam" id="PF02982">
    <property type="entry name" value="Scytalone_dh"/>
    <property type="match status" value="1"/>
</dbReference>
<dbReference type="RefSeq" id="XP_022504294.1">
    <property type="nucleotide sequence ID" value="XM_022639906.1"/>
</dbReference>
<dbReference type="GO" id="GO:0016829">
    <property type="term" value="F:lyase activity"/>
    <property type="evidence" value="ECO:0007669"/>
    <property type="project" value="UniProtKB-KW"/>
</dbReference>
<comment type="similarity">
    <text evidence="1">Belongs to the short-chain dehydrogenases/reductases (SDR) family.</text>
</comment>
<comment type="caution">
    <text evidence="7">The sequence shown here is derived from an EMBL/GenBank/DDBJ whole genome shotgun (WGS) entry which is preliminary data.</text>
</comment>
<evidence type="ECO:0000256" key="1">
    <source>
        <dbReference type="ARBA" id="ARBA00006484"/>
    </source>
</evidence>
<evidence type="ECO:0000313" key="8">
    <source>
        <dbReference type="Proteomes" id="UP000185904"/>
    </source>
</evidence>
<evidence type="ECO:0000256" key="2">
    <source>
        <dbReference type="ARBA" id="ARBA00008584"/>
    </source>
</evidence>
<comment type="similarity">
    <text evidence="2">Belongs to the scytalone dehydratase family.</text>
</comment>
<evidence type="ECO:0000313" key="7">
    <source>
        <dbReference type="EMBL" id="OAL39282.1"/>
    </source>
</evidence>
<evidence type="ECO:0000256" key="5">
    <source>
        <dbReference type="ARBA" id="ARBA00023239"/>
    </source>
</evidence>
<dbReference type="GO" id="GO:0016614">
    <property type="term" value="F:oxidoreductase activity, acting on CH-OH group of donors"/>
    <property type="evidence" value="ECO:0007669"/>
    <property type="project" value="UniProtKB-ARBA"/>
</dbReference>
<dbReference type="Pfam" id="PF13561">
    <property type="entry name" value="adh_short_C2"/>
    <property type="match status" value="1"/>
</dbReference>
<dbReference type="InterPro" id="IPR057326">
    <property type="entry name" value="KR_dom"/>
</dbReference>
<dbReference type="SUPFAM" id="SSF54427">
    <property type="entry name" value="NTF2-like"/>
    <property type="match status" value="1"/>
</dbReference>